<dbReference type="AlphaFoldDB" id="A0A2A2KXE5"/>
<evidence type="ECO:0000259" key="2">
    <source>
        <dbReference type="Pfam" id="PF08719"/>
    </source>
</evidence>
<reference evidence="3 4" key="1">
    <citation type="journal article" date="2017" name="Curr. Biol.">
        <title>Genome architecture and evolution of a unichromosomal asexual nematode.</title>
        <authorList>
            <person name="Fradin H."/>
            <person name="Zegar C."/>
            <person name="Gutwein M."/>
            <person name="Lucas J."/>
            <person name="Kovtun M."/>
            <person name="Corcoran D."/>
            <person name="Baugh L.R."/>
            <person name="Kiontke K."/>
            <person name="Gunsalus K."/>
            <person name="Fitch D.H."/>
            <person name="Piano F."/>
        </authorList>
    </citation>
    <scope>NUCLEOTIDE SEQUENCE [LARGE SCALE GENOMIC DNA]</scope>
    <source>
        <strain evidence="3">PF1309</strain>
    </source>
</reference>
<feature type="compositionally biased region" description="Basic and acidic residues" evidence="1">
    <location>
        <begin position="16"/>
        <end position="56"/>
    </location>
</feature>
<dbReference type="EMBL" id="LIAE01007551">
    <property type="protein sequence ID" value="PAV78552.1"/>
    <property type="molecule type" value="Genomic_DNA"/>
</dbReference>
<keyword evidence="4" id="KW-1185">Reference proteome</keyword>
<sequence>MSGVLPDGQTKVADAMSEKEKSKKAEAKETNEKGDETGHGKEKGSGDGKDEKEAGKKGKKNGGGYKNNYNKPRRPRVDFTADVGVGRQYTSFEFGQPQPGYNFGGYSYGYPQQPRYQGGGYRKYNQNPVNRAPPPPLALPEVDFFIFLFKTKQTNNFQVVDVPLDVDTDDYKVDQAEMICFFGKEHFLSNMHIAPFILDGTEYRSIEHYYQANKLYMLAGEQYSAHISKIPNPGMTKKYTKQLLNSIGRTDQEIEAWKKKHSLAILKVAIKQKFLQHKLLCEQLLATGDSILVHTYDRDNFYASGCNDEAVKEWAKENSGSILKIPVEIEKEENQKFCPLIGKGKNFLGVILMQVRKAIKTEREMADMVEKITVK</sequence>
<evidence type="ECO:0000313" key="3">
    <source>
        <dbReference type="EMBL" id="PAV78552.1"/>
    </source>
</evidence>
<evidence type="ECO:0000313" key="4">
    <source>
        <dbReference type="Proteomes" id="UP000218231"/>
    </source>
</evidence>
<accession>A0A2A2KXE5</accession>
<name>A0A2A2KXE5_9BILA</name>
<gene>
    <name evidence="3" type="ORF">WR25_09571</name>
</gene>
<dbReference type="CDD" id="cd15457">
    <property type="entry name" value="NADAR"/>
    <property type="match status" value="1"/>
</dbReference>
<dbReference type="Proteomes" id="UP000218231">
    <property type="component" value="Unassembled WGS sequence"/>
</dbReference>
<dbReference type="SUPFAM" id="SSF143990">
    <property type="entry name" value="YbiA-like"/>
    <property type="match status" value="1"/>
</dbReference>
<dbReference type="Gene3D" id="1.10.357.40">
    <property type="entry name" value="YbiA-like"/>
    <property type="match status" value="1"/>
</dbReference>
<organism evidence="3 4">
    <name type="scientific">Diploscapter pachys</name>
    <dbReference type="NCBI Taxonomy" id="2018661"/>
    <lineage>
        <taxon>Eukaryota</taxon>
        <taxon>Metazoa</taxon>
        <taxon>Ecdysozoa</taxon>
        <taxon>Nematoda</taxon>
        <taxon>Chromadorea</taxon>
        <taxon>Rhabditida</taxon>
        <taxon>Rhabditina</taxon>
        <taxon>Rhabditomorpha</taxon>
        <taxon>Rhabditoidea</taxon>
        <taxon>Rhabditidae</taxon>
        <taxon>Diploscapter</taxon>
    </lineage>
</organism>
<feature type="domain" description="NADAR" evidence="2">
    <location>
        <begin position="184"/>
        <end position="359"/>
    </location>
</feature>
<proteinExistence type="predicted"/>
<comment type="caution">
    <text evidence="3">The sequence shown here is derived from an EMBL/GenBank/DDBJ whole genome shotgun (WGS) entry which is preliminary data.</text>
</comment>
<dbReference type="OrthoDB" id="206452at2759"/>
<dbReference type="Pfam" id="PF08719">
    <property type="entry name" value="NADAR"/>
    <property type="match status" value="1"/>
</dbReference>
<evidence type="ECO:0000256" key="1">
    <source>
        <dbReference type="SAM" id="MobiDB-lite"/>
    </source>
</evidence>
<dbReference type="InterPro" id="IPR037238">
    <property type="entry name" value="YbiA-like_sf"/>
</dbReference>
<dbReference type="InterPro" id="IPR012816">
    <property type="entry name" value="NADAR"/>
</dbReference>
<feature type="region of interest" description="Disordered" evidence="1">
    <location>
        <begin position="1"/>
        <end position="76"/>
    </location>
</feature>
<protein>
    <recommendedName>
        <fullName evidence="2">NADAR domain-containing protein</fullName>
    </recommendedName>
</protein>